<dbReference type="PRINTS" id="PR00300">
    <property type="entry name" value="CLPPROTEASEA"/>
</dbReference>
<dbReference type="InterPro" id="IPR003593">
    <property type="entry name" value="AAA+_ATPase"/>
</dbReference>
<accession>A0A0F9PNE5</accession>
<dbReference type="InterPro" id="IPR041628">
    <property type="entry name" value="ChlI/MoxR_AAA_lid"/>
</dbReference>
<protein>
    <recommendedName>
        <fullName evidence="1">AAA+ ATPase domain-containing protein</fullName>
    </recommendedName>
</protein>
<dbReference type="InterPro" id="IPR027417">
    <property type="entry name" value="P-loop_NTPase"/>
</dbReference>
<dbReference type="InterPro" id="IPR011703">
    <property type="entry name" value="ATPase_AAA-3"/>
</dbReference>
<sequence length="341" mass="38342">MIQNTDSLLLDWQQKAIQLQANINQSIVGQEQAIEMIVVAIFCRGHILLEGDVGVGKTTLLKATAESLGGHFERIEGTIDLMPHDLVYYTHISSDGKPAVSEGPLLKHGEDLSIFFFNEINRSRPQVHSLLLRVMAERSVSAFNKTFKFPHLQVFADRNGLEKDETFELPAAARDRFMMELHIGQPKVEAQLKDLMFNTRYHDSDKLIDSSDKAILPYTELNAIAETIQTTIHASDTIQHYGFQLGQALRNPHEFNISISDVDSEKLILGGMGPRGMSYLSRAARTHAWLKGRNSIIPEDFHAVLRVISKHRLFINPIYNYNSEAIIEELINGVLNTIASP</sequence>
<evidence type="ECO:0000259" key="1">
    <source>
        <dbReference type="SMART" id="SM00382"/>
    </source>
</evidence>
<dbReference type="CDD" id="cd00009">
    <property type="entry name" value="AAA"/>
    <property type="match status" value="1"/>
</dbReference>
<dbReference type="Gene3D" id="3.40.50.300">
    <property type="entry name" value="P-loop containing nucleotide triphosphate hydrolases"/>
    <property type="match status" value="1"/>
</dbReference>
<dbReference type="GO" id="GO:0016887">
    <property type="term" value="F:ATP hydrolysis activity"/>
    <property type="evidence" value="ECO:0007669"/>
    <property type="project" value="InterPro"/>
</dbReference>
<dbReference type="SUPFAM" id="SSF52540">
    <property type="entry name" value="P-loop containing nucleoside triphosphate hydrolases"/>
    <property type="match status" value="1"/>
</dbReference>
<dbReference type="Gene3D" id="1.10.8.80">
    <property type="entry name" value="Magnesium chelatase subunit I, C-Terminal domain"/>
    <property type="match status" value="1"/>
</dbReference>
<dbReference type="GO" id="GO:0005524">
    <property type="term" value="F:ATP binding"/>
    <property type="evidence" value="ECO:0007669"/>
    <property type="project" value="InterPro"/>
</dbReference>
<dbReference type="InterPro" id="IPR050764">
    <property type="entry name" value="CbbQ/NirQ/NorQ/GpvN"/>
</dbReference>
<comment type="caution">
    <text evidence="2">The sequence shown here is derived from an EMBL/GenBank/DDBJ whole genome shotgun (WGS) entry which is preliminary data.</text>
</comment>
<feature type="domain" description="AAA+ ATPase" evidence="1">
    <location>
        <begin position="43"/>
        <end position="187"/>
    </location>
</feature>
<dbReference type="AlphaFoldDB" id="A0A0F9PNE5"/>
<name>A0A0F9PNE5_9ZZZZ</name>
<evidence type="ECO:0000313" key="2">
    <source>
        <dbReference type="EMBL" id="KKN02611.1"/>
    </source>
</evidence>
<dbReference type="SMART" id="SM00382">
    <property type="entry name" value="AAA"/>
    <property type="match status" value="1"/>
</dbReference>
<dbReference type="PANTHER" id="PTHR42759:SF6">
    <property type="entry name" value="REGULATORY PROTEIN-RELATED"/>
    <property type="match status" value="1"/>
</dbReference>
<organism evidence="2">
    <name type="scientific">marine sediment metagenome</name>
    <dbReference type="NCBI Taxonomy" id="412755"/>
    <lineage>
        <taxon>unclassified sequences</taxon>
        <taxon>metagenomes</taxon>
        <taxon>ecological metagenomes</taxon>
    </lineage>
</organism>
<gene>
    <name evidence="2" type="ORF">LCGC14_1115940</name>
</gene>
<dbReference type="PIRSF" id="PIRSF002849">
    <property type="entry name" value="AAA_ATPase_chaperone_MoxR_prd"/>
    <property type="match status" value="1"/>
</dbReference>
<dbReference type="PANTHER" id="PTHR42759">
    <property type="entry name" value="MOXR FAMILY PROTEIN"/>
    <property type="match status" value="1"/>
</dbReference>
<dbReference type="EMBL" id="LAZR01005128">
    <property type="protein sequence ID" value="KKN02611.1"/>
    <property type="molecule type" value="Genomic_DNA"/>
</dbReference>
<dbReference type="Pfam" id="PF07726">
    <property type="entry name" value="AAA_3"/>
    <property type="match status" value="1"/>
</dbReference>
<dbReference type="InterPro" id="IPR001270">
    <property type="entry name" value="ClpA/B"/>
</dbReference>
<dbReference type="Pfam" id="PF17863">
    <property type="entry name" value="AAA_lid_2"/>
    <property type="match status" value="1"/>
</dbReference>
<proteinExistence type="predicted"/>
<reference evidence="2" key="1">
    <citation type="journal article" date="2015" name="Nature">
        <title>Complex archaea that bridge the gap between prokaryotes and eukaryotes.</title>
        <authorList>
            <person name="Spang A."/>
            <person name="Saw J.H."/>
            <person name="Jorgensen S.L."/>
            <person name="Zaremba-Niedzwiedzka K."/>
            <person name="Martijn J."/>
            <person name="Lind A.E."/>
            <person name="van Eijk R."/>
            <person name="Schleper C."/>
            <person name="Guy L."/>
            <person name="Ettema T.J."/>
        </authorList>
    </citation>
    <scope>NUCLEOTIDE SEQUENCE</scope>
</reference>